<proteinExistence type="predicted"/>
<evidence type="ECO:0000313" key="2">
    <source>
        <dbReference type="EMBL" id="KZV81581.1"/>
    </source>
</evidence>
<dbReference type="InParanoid" id="A0A165C0D4"/>
<evidence type="ECO:0000256" key="1">
    <source>
        <dbReference type="SAM" id="MobiDB-lite"/>
    </source>
</evidence>
<evidence type="ECO:0000313" key="3">
    <source>
        <dbReference type="Proteomes" id="UP000077266"/>
    </source>
</evidence>
<feature type="compositionally biased region" description="Polar residues" evidence="1">
    <location>
        <begin position="24"/>
        <end position="36"/>
    </location>
</feature>
<sequence>MPAIHATLAAAHAAVASSTMTTSPGASGHSTPTTPRAGTPIGALSPAMATPTPA</sequence>
<keyword evidence="3" id="KW-1185">Reference proteome</keyword>
<dbReference type="AlphaFoldDB" id="A0A165C0D4"/>
<feature type="region of interest" description="Disordered" evidence="1">
    <location>
        <begin position="15"/>
        <end position="54"/>
    </location>
</feature>
<reference evidence="2 3" key="1">
    <citation type="journal article" date="2016" name="Mol. Biol. Evol.">
        <title>Comparative Genomics of Early-Diverging Mushroom-Forming Fungi Provides Insights into the Origins of Lignocellulose Decay Capabilities.</title>
        <authorList>
            <person name="Nagy L.G."/>
            <person name="Riley R."/>
            <person name="Tritt A."/>
            <person name="Adam C."/>
            <person name="Daum C."/>
            <person name="Floudas D."/>
            <person name="Sun H."/>
            <person name="Yadav J.S."/>
            <person name="Pangilinan J."/>
            <person name="Larsson K.H."/>
            <person name="Matsuura K."/>
            <person name="Barry K."/>
            <person name="Labutti K."/>
            <person name="Kuo R."/>
            <person name="Ohm R.A."/>
            <person name="Bhattacharya S.S."/>
            <person name="Shirouzu T."/>
            <person name="Yoshinaga Y."/>
            <person name="Martin F.M."/>
            <person name="Grigoriev I.V."/>
            <person name="Hibbett D.S."/>
        </authorList>
    </citation>
    <scope>NUCLEOTIDE SEQUENCE [LARGE SCALE GENOMIC DNA]</scope>
    <source>
        <strain evidence="2 3">HHB12029</strain>
    </source>
</reference>
<organism evidence="2 3">
    <name type="scientific">Exidia glandulosa HHB12029</name>
    <dbReference type="NCBI Taxonomy" id="1314781"/>
    <lineage>
        <taxon>Eukaryota</taxon>
        <taxon>Fungi</taxon>
        <taxon>Dikarya</taxon>
        <taxon>Basidiomycota</taxon>
        <taxon>Agaricomycotina</taxon>
        <taxon>Agaricomycetes</taxon>
        <taxon>Auriculariales</taxon>
        <taxon>Exidiaceae</taxon>
        <taxon>Exidia</taxon>
    </lineage>
</organism>
<accession>A0A165C0D4</accession>
<name>A0A165C0D4_EXIGL</name>
<dbReference type="EMBL" id="KV426381">
    <property type="protein sequence ID" value="KZV81581.1"/>
    <property type="molecule type" value="Genomic_DNA"/>
</dbReference>
<dbReference type="Proteomes" id="UP000077266">
    <property type="component" value="Unassembled WGS sequence"/>
</dbReference>
<gene>
    <name evidence="2" type="ORF">EXIGLDRAFT_731102</name>
</gene>
<protein>
    <submittedName>
        <fullName evidence="2">Uncharacterized protein</fullName>
    </submittedName>
</protein>